<evidence type="ECO:0000313" key="8">
    <source>
        <dbReference type="EMBL" id="CAF3765791.1"/>
    </source>
</evidence>
<dbReference type="SMART" id="SM00192">
    <property type="entry name" value="LDLa"/>
    <property type="match status" value="3"/>
</dbReference>
<organism evidence="8 9">
    <name type="scientific">Rotaria magnacalcarata</name>
    <dbReference type="NCBI Taxonomy" id="392030"/>
    <lineage>
        <taxon>Eukaryota</taxon>
        <taxon>Metazoa</taxon>
        <taxon>Spiralia</taxon>
        <taxon>Gnathifera</taxon>
        <taxon>Rotifera</taxon>
        <taxon>Eurotatoria</taxon>
        <taxon>Bdelloidea</taxon>
        <taxon>Philodinida</taxon>
        <taxon>Philodinidae</taxon>
        <taxon>Rotaria</taxon>
    </lineage>
</organism>
<evidence type="ECO:0000256" key="5">
    <source>
        <dbReference type="ARBA" id="ARBA00023136"/>
    </source>
</evidence>
<dbReference type="InterPro" id="IPR002172">
    <property type="entry name" value="LDrepeatLR_classA_rpt"/>
</dbReference>
<dbReference type="Pfam" id="PF00057">
    <property type="entry name" value="Ldl_recept_a"/>
    <property type="match status" value="1"/>
</dbReference>
<feature type="disulfide bond" evidence="7">
    <location>
        <begin position="62"/>
        <end position="74"/>
    </location>
</feature>
<keyword evidence="6 7" id="KW-1015">Disulfide bond</keyword>
<dbReference type="AlphaFoldDB" id="A0A8S2IPD7"/>
<evidence type="ECO:0008006" key="10">
    <source>
        <dbReference type="Google" id="ProtNLM"/>
    </source>
</evidence>
<dbReference type="CDD" id="cd00112">
    <property type="entry name" value="LDLa"/>
    <property type="match status" value="1"/>
</dbReference>
<evidence type="ECO:0000256" key="3">
    <source>
        <dbReference type="ARBA" id="ARBA00022737"/>
    </source>
</evidence>
<evidence type="ECO:0000256" key="2">
    <source>
        <dbReference type="ARBA" id="ARBA00022692"/>
    </source>
</evidence>
<protein>
    <recommendedName>
        <fullName evidence="10">EGF-like domain-containing protein</fullName>
    </recommendedName>
</protein>
<evidence type="ECO:0000256" key="7">
    <source>
        <dbReference type="PROSITE-ProRule" id="PRU00124"/>
    </source>
</evidence>
<keyword evidence="3" id="KW-0677">Repeat</keyword>
<dbReference type="EMBL" id="CAJOBH010000155">
    <property type="protein sequence ID" value="CAF3765791.1"/>
    <property type="molecule type" value="Genomic_DNA"/>
</dbReference>
<evidence type="ECO:0000256" key="4">
    <source>
        <dbReference type="ARBA" id="ARBA00022989"/>
    </source>
</evidence>
<evidence type="ECO:0000256" key="1">
    <source>
        <dbReference type="ARBA" id="ARBA00004167"/>
    </source>
</evidence>
<comment type="subcellular location">
    <subcellularLocation>
        <location evidence="1">Membrane</location>
        <topology evidence="1">Single-pass membrane protein</topology>
    </subcellularLocation>
</comment>
<dbReference type="PROSITE" id="PS50068">
    <property type="entry name" value="LDLRA_2"/>
    <property type="match status" value="1"/>
</dbReference>
<reference evidence="8" key="1">
    <citation type="submission" date="2021-02" db="EMBL/GenBank/DDBJ databases">
        <authorList>
            <person name="Nowell W R."/>
        </authorList>
    </citation>
    <scope>NUCLEOTIDE SEQUENCE</scope>
</reference>
<keyword evidence="2" id="KW-0812">Transmembrane</keyword>
<dbReference type="SUPFAM" id="SSF57424">
    <property type="entry name" value="LDL receptor-like module"/>
    <property type="match status" value="1"/>
</dbReference>
<dbReference type="InterPro" id="IPR036055">
    <property type="entry name" value="LDL_receptor-like_sf"/>
</dbReference>
<dbReference type="InterPro" id="IPR050685">
    <property type="entry name" value="LDLR"/>
</dbReference>
<name>A0A8S2IPD7_9BILA</name>
<comment type="caution">
    <text evidence="8">The sequence shown here is derived from an EMBL/GenBank/DDBJ whole genome shotgun (WGS) entry which is preliminary data.</text>
</comment>
<dbReference type="GO" id="GO:0005886">
    <property type="term" value="C:plasma membrane"/>
    <property type="evidence" value="ECO:0007669"/>
    <property type="project" value="TreeGrafter"/>
</dbReference>
<dbReference type="Proteomes" id="UP000681967">
    <property type="component" value="Unassembled WGS sequence"/>
</dbReference>
<dbReference type="GO" id="GO:0016192">
    <property type="term" value="P:vesicle-mediated transport"/>
    <property type="evidence" value="ECO:0007669"/>
    <property type="project" value="UniProtKB-ARBA"/>
</dbReference>
<gene>
    <name evidence="8" type="ORF">BYL167_LOCUS1120</name>
</gene>
<comment type="caution">
    <text evidence="7">Lacks conserved residue(s) required for the propagation of feature annotation.</text>
</comment>
<accession>A0A8S2IPD7</accession>
<keyword evidence="5" id="KW-0472">Membrane</keyword>
<dbReference type="Gene3D" id="4.10.400.10">
    <property type="entry name" value="Low-density Lipoprotein Receptor"/>
    <property type="match status" value="1"/>
</dbReference>
<proteinExistence type="predicted"/>
<keyword evidence="4" id="KW-1133">Transmembrane helix</keyword>
<dbReference type="PANTHER" id="PTHR24270">
    <property type="entry name" value="LOW-DENSITY LIPOPROTEIN RECEPTOR-RELATED"/>
    <property type="match status" value="1"/>
</dbReference>
<evidence type="ECO:0000256" key="6">
    <source>
        <dbReference type="ARBA" id="ARBA00023157"/>
    </source>
</evidence>
<sequence>MNSFIIKKIINLLNFTCYTHLQCNRGPSPTCLDWSEICNGQIDYVDSEIDEEHCWQLELNECNDDEYRCTNGQCIQRSFVRDDTRTSECTDGSDEVRINAEQQNKFKTLSPSFEVKDSTCSFSFLTNSCIETRKDLLLEAIYSIKDSSISEECWVACRRVMNAYFQDKILWLMICHNNPHIEIINKICPDMFYIPHVPFLFGHIYLVHTRDDSKIFANEYFQPLYLCYTNSRYDEFFFHQPKIFDNKTCFRSKVAMTIMITAITWQLNYYPLVFGFYKQLKGYNSVINYAPEMCNRSNMYQCMNSRKCIPVNRLMDTVNDCPQRDDANMAFINTAALTKQLKSYFKCEISNKYIHQSSVADRKCNCEVHPFKWCEDESLDITYARKNISFQTICDGFTELFPIMIEKRNETDETECELWSYEVGCNLSPMLNCSTNDHICVSPDTNQLICLPITKANDGKIACLGSIDETTLCHIKYEVSVHSKLYFGNTTPSSCIGSGSLYNGYSSCKHGDDEQFCRTTNQTGDTGRVGICAKSQIKQDIKYFSLDPIKKSTEDQINHATDLSLPAIEMSTHEYKFCCHRGVDLRVWLNDEKDLTTSVCLCPSSFYGDICQYQNQHLSARDCKIKFHIYLLYATRPKIAAKNYSIHIDIYEKISLVYRESLLLPIVFTKYYSGNRCEIVDNEIHLALESHIVLSQWIFIHFIQAINNSRPIGATTLRTIPFTQDSLTIYWSRPFHLVVVELHTKVYYLAVNEKTYTQSIAFVQR</sequence>
<evidence type="ECO:0000313" key="9">
    <source>
        <dbReference type="Proteomes" id="UP000681967"/>
    </source>
</evidence>